<reference evidence="3 4" key="1">
    <citation type="submission" date="2017-01" db="EMBL/GenBank/DDBJ databases">
        <authorList>
            <person name="Mah S.A."/>
            <person name="Swanson W.J."/>
            <person name="Moy G.W."/>
            <person name="Vacquier V.D."/>
        </authorList>
    </citation>
    <scope>NUCLEOTIDE SEQUENCE [LARGE SCALE GENOMIC DNA]</scope>
    <source>
        <strain evidence="3 4">DSM 16927</strain>
    </source>
</reference>
<feature type="transmembrane region" description="Helical" evidence="1">
    <location>
        <begin position="38"/>
        <end position="55"/>
    </location>
</feature>
<keyword evidence="1" id="KW-0812">Transmembrane</keyword>
<gene>
    <name evidence="2" type="ORF">EG359_17945</name>
    <name evidence="3" type="ORF">SAMN05421768_11040</name>
</gene>
<protein>
    <submittedName>
        <fullName evidence="3">Uncharacterized protein</fullName>
    </submittedName>
</protein>
<reference evidence="2 5" key="2">
    <citation type="submission" date="2018-11" db="EMBL/GenBank/DDBJ databases">
        <title>Proposal to divide the Flavobacteriaceae and reorganize its genera based on Amino Acid Identity values calculated from whole genome sequences.</title>
        <authorList>
            <person name="Nicholson A.C."/>
            <person name="Gulvik C.A."/>
            <person name="Whitney A.M."/>
            <person name="Humrighouse B.W."/>
            <person name="Bell M."/>
            <person name="Holmes B."/>
            <person name="Steigerwalt A.G."/>
            <person name="Villarma A."/>
            <person name="Sheth M."/>
            <person name="Batra D."/>
            <person name="Pryor J."/>
            <person name="Bernardet J.-F."/>
            <person name="Hugo C."/>
            <person name="Kampfer P."/>
            <person name="Newman J."/>
            <person name="McQuiston J.R."/>
        </authorList>
    </citation>
    <scope>NUCLEOTIDE SEQUENCE [LARGE SCALE GENOMIC DNA]</scope>
    <source>
        <strain evidence="2 5">DSM 16927</strain>
    </source>
</reference>
<feature type="transmembrane region" description="Helical" evidence="1">
    <location>
        <begin position="7"/>
        <end position="26"/>
    </location>
</feature>
<dbReference type="KEGG" id="cjt:EG359_17945"/>
<proteinExistence type="predicted"/>
<dbReference type="Proteomes" id="UP000186106">
    <property type="component" value="Unassembled WGS sequence"/>
</dbReference>
<dbReference type="EMBL" id="CP033926">
    <property type="protein sequence ID" value="AZB01381.1"/>
    <property type="molecule type" value="Genomic_DNA"/>
</dbReference>
<keyword evidence="1" id="KW-0472">Membrane</keyword>
<dbReference type="RefSeq" id="WP_076357264.1">
    <property type="nucleotide sequence ID" value="NZ_CP033926.1"/>
</dbReference>
<evidence type="ECO:0000313" key="4">
    <source>
        <dbReference type="Proteomes" id="UP000186106"/>
    </source>
</evidence>
<keyword evidence="5" id="KW-1185">Reference proteome</keyword>
<evidence type="ECO:0000313" key="3">
    <source>
        <dbReference type="EMBL" id="SIS56815.1"/>
    </source>
</evidence>
<dbReference type="STRING" id="112234.SAMN05421768_11040"/>
<dbReference type="OrthoDB" id="1163261at2"/>
<accession>A0A1N7K5D8</accession>
<evidence type="ECO:0000256" key="1">
    <source>
        <dbReference type="SAM" id="Phobius"/>
    </source>
</evidence>
<organism evidence="3 4">
    <name type="scientific">Chryseobacterium joostei</name>
    <dbReference type="NCBI Taxonomy" id="112234"/>
    <lineage>
        <taxon>Bacteria</taxon>
        <taxon>Pseudomonadati</taxon>
        <taxon>Bacteroidota</taxon>
        <taxon>Flavobacteriia</taxon>
        <taxon>Flavobacteriales</taxon>
        <taxon>Weeksellaceae</taxon>
        <taxon>Chryseobacterium group</taxon>
        <taxon>Chryseobacterium</taxon>
    </lineage>
</organism>
<dbReference type="AlphaFoldDB" id="A0A1N7K5D8"/>
<dbReference type="EMBL" id="FTNZ01000010">
    <property type="protein sequence ID" value="SIS56815.1"/>
    <property type="molecule type" value="Genomic_DNA"/>
</dbReference>
<keyword evidence="1" id="KW-1133">Transmembrane helix</keyword>
<sequence>MKNRNIVITYLVMTLIFLSEVVLNFNQYSYRGYYTDKIIGWLWLAMTVFIIIKLWKKKAIKAYFGLLVAGIILSILPMMIPFFALLSYFSTIDSYQRISLNDEYRIERHRPGALSKPQIAIYQQKGIFEKRISKTPYVEVLEKVIQRPSIDISSDERNESIQEAKLVSANKDSIGIEYKIMNKKQIFYHKNKEDWFDDL</sequence>
<feature type="transmembrane region" description="Helical" evidence="1">
    <location>
        <begin position="62"/>
        <end position="89"/>
    </location>
</feature>
<evidence type="ECO:0000313" key="2">
    <source>
        <dbReference type="EMBL" id="AZB01381.1"/>
    </source>
</evidence>
<name>A0A1N7K5D8_9FLAO</name>
<dbReference type="Proteomes" id="UP000279541">
    <property type="component" value="Chromosome"/>
</dbReference>
<evidence type="ECO:0000313" key="5">
    <source>
        <dbReference type="Proteomes" id="UP000279541"/>
    </source>
</evidence>